<sequence>MDDIHVKTSPLIFDSSQPTPVPNNDDAKNLEFIKIIKNFGISCEAHEMIACHFNKILETSTDITYRACFSYLGDKLLERFSFVKGDKYDICHNDCKLYNGSHETVCSNCGEARYKNNAKDKDGLIISVKTMIQISLTRQLALCLADNTIRNEMIYCHNHQSSQNGNKSDVFDGQAYQSIKHLFSDENYIAILLSVDDFHCKNHWELL</sequence>
<dbReference type="GeneID" id="28993371"/>
<evidence type="ECO:0000313" key="1">
    <source>
        <dbReference type="EMBL" id="OAD68794.1"/>
    </source>
</evidence>
<gene>
    <name evidence="1" type="ORF">PHYBLDRAFT_150383</name>
</gene>
<dbReference type="InParanoid" id="A0A162NEE9"/>
<keyword evidence="2" id="KW-1185">Reference proteome</keyword>
<dbReference type="AlphaFoldDB" id="A0A162NEE9"/>
<evidence type="ECO:0000313" key="2">
    <source>
        <dbReference type="Proteomes" id="UP000077315"/>
    </source>
</evidence>
<name>A0A162NEE9_PHYB8</name>
<reference evidence="2" key="1">
    <citation type="submission" date="2015-06" db="EMBL/GenBank/DDBJ databases">
        <title>Expansion of signal transduction pathways in fungi by whole-genome duplication.</title>
        <authorList>
            <consortium name="DOE Joint Genome Institute"/>
            <person name="Corrochano L.M."/>
            <person name="Kuo A."/>
            <person name="Marcet-Houben M."/>
            <person name="Polaino S."/>
            <person name="Salamov A."/>
            <person name="Villalobos J.M."/>
            <person name="Alvarez M.I."/>
            <person name="Avalos J."/>
            <person name="Benito E.P."/>
            <person name="Benoit I."/>
            <person name="Burger G."/>
            <person name="Camino L.P."/>
            <person name="Canovas D."/>
            <person name="Cerda-Olmedo E."/>
            <person name="Cheng J.-F."/>
            <person name="Dominguez A."/>
            <person name="Elias M."/>
            <person name="Eslava A.P."/>
            <person name="Glaser F."/>
            <person name="Grimwood J."/>
            <person name="Gutierrez G."/>
            <person name="Heitman J."/>
            <person name="Henrissat B."/>
            <person name="Iturriaga E.A."/>
            <person name="Lang B.F."/>
            <person name="Lavin J.L."/>
            <person name="Lee S."/>
            <person name="Li W."/>
            <person name="Lindquist E."/>
            <person name="Lopez-Garcia S."/>
            <person name="Luque E.M."/>
            <person name="Marcos A.T."/>
            <person name="Martin J."/>
            <person name="McCluskey K."/>
            <person name="Medina H.R."/>
            <person name="Miralles-Duran A."/>
            <person name="Miyazaki A."/>
            <person name="Munoz-Torres E."/>
            <person name="Oguiza J.A."/>
            <person name="Ohm R."/>
            <person name="Olmedo M."/>
            <person name="Orejas M."/>
            <person name="Ortiz-Castellanos L."/>
            <person name="Pisabarro A.G."/>
            <person name="Rodriguez-Romero J."/>
            <person name="Ruiz-Herrera J."/>
            <person name="Ruiz-Vazquez R."/>
            <person name="Sanz C."/>
            <person name="Schackwitz W."/>
            <person name="Schmutz J."/>
            <person name="Shahriari M."/>
            <person name="Shelest E."/>
            <person name="Silva-Franco F."/>
            <person name="Soanes D."/>
            <person name="Syed K."/>
            <person name="Tagua V.G."/>
            <person name="Talbot N.J."/>
            <person name="Thon M."/>
            <person name="De vries R.P."/>
            <person name="Wiebenga A."/>
            <person name="Yadav J.S."/>
            <person name="Braun E.L."/>
            <person name="Baker S."/>
            <person name="Garre V."/>
            <person name="Horwitz B."/>
            <person name="Torres-Martinez S."/>
            <person name="Idnurm A."/>
            <person name="Herrera-Estrella A."/>
            <person name="Gabaldon T."/>
            <person name="Grigoriev I.V."/>
        </authorList>
    </citation>
    <scope>NUCLEOTIDE SEQUENCE [LARGE SCALE GENOMIC DNA]</scope>
    <source>
        <strain evidence="2">NRRL 1555(-)</strain>
    </source>
</reference>
<dbReference type="VEuPathDB" id="FungiDB:PHYBLDRAFT_150383"/>
<dbReference type="RefSeq" id="XP_018286834.1">
    <property type="nucleotide sequence ID" value="XM_018432465.1"/>
</dbReference>
<proteinExistence type="predicted"/>
<protein>
    <submittedName>
        <fullName evidence="1">Uncharacterized protein</fullName>
    </submittedName>
</protein>
<accession>A0A162NEE9</accession>
<dbReference type="EMBL" id="KV440994">
    <property type="protein sequence ID" value="OAD68794.1"/>
    <property type="molecule type" value="Genomic_DNA"/>
</dbReference>
<dbReference type="OrthoDB" id="2282972at2759"/>
<organism evidence="1 2">
    <name type="scientific">Phycomyces blakesleeanus (strain ATCC 8743b / DSM 1359 / FGSC 10004 / NBRC 33097 / NRRL 1555)</name>
    <dbReference type="NCBI Taxonomy" id="763407"/>
    <lineage>
        <taxon>Eukaryota</taxon>
        <taxon>Fungi</taxon>
        <taxon>Fungi incertae sedis</taxon>
        <taxon>Mucoromycota</taxon>
        <taxon>Mucoromycotina</taxon>
        <taxon>Mucoromycetes</taxon>
        <taxon>Mucorales</taxon>
        <taxon>Phycomycetaceae</taxon>
        <taxon>Phycomyces</taxon>
    </lineage>
</organism>
<dbReference type="Proteomes" id="UP000077315">
    <property type="component" value="Unassembled WGS sequence"/>
</dbReference>